<feature type="compositionally biased region" description="Basic and acidic residues" evidence="4">
    <location>
        <begin position="193"/>
        <end position="204"/>
    </location>
</feature>
<dbReference type="CDD" id="cd00353">
    <property type="entry name" value="Ribosomal_S15p_S13e"/>
    <property type="match status" value="1"/>
</dbReference>
<dbReference type="Proteomes" id="UP000800035">
    <property type="component" value="Unassembled WGS sequence"/>
</dbReference>
<keyword evidence="6" id="KW-1185">Reference proteome</keyword>
<feature type="region of interest" description="Disordered" evidence="4">
    <location>
        <begin position="252"/>
        <end position="278"/>
    </location>
</feature>
<evidence type="ECO:0008006" key="7">
    <source>
        <dbReference type="Google" id="ProtNLM"/>
    </source>
</evidence>
<dbReference type="InterPro" id="IPR009068">
    <property type="entry name" value="uS15_NS1_RNA-bd_sf"/>
</dbReference>
<dbReference type="AlphaFoldDB" id="A0A6A5TFG7"/>
<dbReference type="Gene3D" id="1.10.287.10">
    <property type="entry name" value="S15/NS1, RNA-binding"/>
    <property type="match status" value="1"/>
</dbReference>
<dbReference type="EMBL" id="ML977025">
    <property type="protein sequence ID" value="KAF1950509.1"/>
    <property type="molecule type" value="Genomic_DNA"/>
</dbReference>
<reference evidence="5" key="1">
    <citation type="journal article" date="2020" name="Stud. Mycol.">
        <title>101 Dothideomycetes genomes: a test case for predicting lifestyles and emergence of pathogens.</title>
        <authorList>
            <person name="Haridas S."/>
            <person name="Albert R."/>
            <person name="Binder M."/>
            <person name="Bloem J."/>
            <person name="Labutti K."/>
            <person name="Salamov A."/>
            <person name="Andreopoulos B."/>
            <person name="Baker S."/>
            <person name="Barry K."/>
            <person name="Bills G."/>
            <person name="Bluhm B."/>
            <person name="Cannon C."/>
            <person name="Castanera R."/>
            <person name="Culley D."/>
            <person name="Daum C."/>
            <person name="Ezra D."/>
            <person name="Gonzalez J."/>
            <person name="Henrissat B."/>
            <person name="Kuo A."/>
            <person name="Liang C."/>
            <person name="Lipzen A."/>
            <person name="Lutzoni F."/>
            <person name="Magnuson J."/>
            <person name="Mondo S."/>
            <person name="Nolan M."/>
            <person name="Ohm R."/>
            <person name="Pangilinan J."/>
            <person name="Park H.-J."/>
            <person name="Ramirez L."/>
            <person name="Alfaro M."/>
            <person name="Sun H."/>
            <person name="Tritt A."/>
            <person name="Yoshinaga Y."/>
            <person name="Zwiers L.-H."/>
            <person name="Turgeon B."/>
            <person name="Goodwin S."/>
            <person name="Spatafora J."/>
            <person name="Crous P."/>
            <person name="Grigoriev I."/>
        </authorList>
    </citation>
    <scope>NUCLEOTIDE SEQUENCE</scope>
    <source>
        <strain evidence="5">CBS 675.92</strain>
    </source>
</reference>
<sequence>MLPRIPGVACLRACNVPFFPTQFTLPLRPFSATAAPLAKTSGRSTKRQTHDPYILAQQARKKAANLSRRADLEAARVAALGDPIRGTSTAFVESFASAAPLTWDAEKKIPKDSTYLNYALKPQVVKSQLRESEKVAVPLWDAKKAERAAEKTAAQNAGATFNGRGPYPWSQYQKYASQNAEGEAEAKITPQELESRKQKDHERATEAIRRITLLDNGSSKDRMKVNVARCVNTFGRHNTDRIMPPRAPPLHAVNSTQPHAARPETNVKETRKRIGPDTGSSEVQIAILTAKIKTLADFLAVRGKGDKHNKRNLRLLVHRRQKLLQYLRRKERGGPRWQHCIETLGLTEGTWRGEISL</sequence>
<dbReference type="GO" id="GO:0006412">
    <property type="term" value="P:translation"/>
    <property type="evidence" value="ECO:0007669"/>
    <property type="project" value="InterPro"/>
</dbReference>
<proteinExistence type="inferred from homology"/>
<organism evidence="5 6">
    <name type="scientific">Byssothecium circinans</name>
    <dbReference type="NCBI Taxonomy" id="147558"/>
    <lineage>
        <taxon>Eukaryota</taxon>
        <taxon>Fungi</taxon>
        <taxon>Dikarya</taxon>
        <taxon>Ascomycota</taxon>
        <taxon>Pezizomycotina</taxon>
        <taxon>Dothideomycetes</taxon>
        <taxon>Pleosporomycetidae</taxon>
        <taxon>Pleosporales</taxon>
        <taxon>Massarineae</taxon>
        <taxon>Massarinaceae</taxon>
        <taxon>Byssothecium</taxon>
    </lineage>
</organism>
<dbReference type="SUPFAM" id="SSF47060">
    <property type="entry name" value="S15/NS1 RNA-binding domain"/>
    <property type="match status" value="1"/>
</dbReference>
<feature type="compositionally biased region" description="Basic and acidic residues" evidence="4">
    <location>
        <begin position="261"/>
        <end position="275"/>
    </location>
</feature>
<dbReference type="PANTHER" id="PTHR23321:SF26">
    <property type="entry name" value="SMALL RIBOSOMAL SUBUNIT PROTEIN US15M"/>
    <property type="match status" value="1"/>
</dbReference>
<comment type="similarity">
    <text evidence="1">Belongs to the universal ribosomal protein uS15 family.</text>
</comment>
<name>A0A6A5TFG7_9PLEO</name>
<evidence type="ECO:0000313" key="5">
    <source>
        <dbReference type="EMBL" id="KAF1950509.1"/>
    </source>
</evidence>
<dbReference type="OrthoDB" id="441444at2759"/>
<feature type="region of interest" description="Disordered" evidence="4">
    <location>
        <begin position="175"/>
        <end position="204"/>
    </location>
</feature>
<accession>A0A6A5TFG7</accession>
<protein>
    <recommendedName>
        <fullName evidence="7">Ribosomal protein-like protein S15</fullName>
    </recommendedName>
</protein>
<dbReference type="InterPro" id="IPR005290">
    <property type="entry name" value="Ribosomal_uS15_bac-type"/>
</dbReference>
<evidence type="ECO:0000256" key="3">
    <source>
        <dbReference type="ARBA" id="ARBA00023274"/>
    </source>
</evidence>
<evidence type="ECO:0000313" key="6">
    <source>
        <dbReference type="Proteomes" id="UP000800035"/>
    </source>
</evidence>
<keyword evidence="2" id="KW-0689">Ribosomal protein</keyword>
<dbReference type="PANTHER" id="PTHR23321">
    <property type="entry name" value="RIBOSOMAL PROTEIN S15, BACTERIAL AND ORGANELLAR"/>
    <property type="match status" value="1"/>
</dbReference>
<dbReference type="GO" id="GO:0003735">
    <property type="term" value="F:structural constituent of ribosome"/>
    <property type="evidence" value="ECO:0007669"/>
    <property type="project" value="InterPro"/>
</dbReference>
<evidence type="ECO:0000256" key="2">
    <source>
        <dbReference type="ARBA" id="ARBA00022980"/>
    </source>
</evidence>
<dbReference type="InterPro" id="IPR000589">
    <property type="entry name" value="Ribosomal_uS15"/>
</dbReference>
<dbReference type="Pfam" id="PF00312">
    <property type="entry name" value="Ribosomal_S15"/>
    <property type="match status" value="1"/>
</dbReference>
<dbReference type="GO" id="GO:0005737">
    <property type="term" value="C:cytoplasm"/>
    <property type="evidence" value="ECO:0007669"/>
    <property type="project" value="UniProtKB-ARBA"/>
</dbReference>
<dbReference type="SMART" id="SM01387">
    <property type="entry name" value="Ribosomal_S15"/>
    <property type="match status" value="1"/>
</dbReference>
<gene>
    <name evidence="5" type="ORF">CC80DRAFT_482629</name>
</gene>
<dbReference type="GO" id="GO:0005840">
    <property type="term" value="C:ribosome"/>
    <property type="evidence" value="ECO:0007669"/>
    <property type="project" value="UniProtKB-KW"/>
</dbReference>
<keyword evidence="3" id="KW-0687">Ribonucleoprotein</keyword>
<dbReference type="GO" id="GO:1990904">
    <property type="term" value="C:ribonucleoprotein complex"/>
    <property type="evidence" value="ECO:0007669"/>
    <property type="project" value="UniProtKB-KW"/>
</dbReference>
<evidence type="ECO:0000256" key="1">
    <source>
        <dbReference type="ARBA" id="ARBA00008434"/>
    </source>
</evidence>
<evidence type="ECO:0000256" key="4">
    <source>
        <dbReference type="SAM" id="MobiDB-lite"/>
    </source>
</evidence>